<feature type="region of interest" description="Disordered" evidence="1">
    <location>
        <begin position="117"/>
        <end position="142"/>
    </location>
</feature>
<protein>
    <submittedName>
        <fullName evidence="2">Uncharacterized protein</fullName>
    </submittedName>
</protein>
<reference evidence="2" key="1">
    <citation type="submission" date="2021-01" db="EMBL/GenBank/DDBJ databases">
        <authorList>
            <person name="Corre E."/>
            <person name="Pelletier E."/>
            <person name="Niang G."/>
            <person name="Scheremetjew M."/>
            <person name="Finn R."/>
            <person name="Kale V."/>
            <person name="Holt S."/>
            <person name="Cochrane G."/>
            <person name="Meng A."/>
            <person name="Brown T."/>
            <person name="Cohen L."/>
        </authorList>
    </citation>
    <scope>NUCLEOTIDE SEQUENCE</scope>
    <source>
        <strain evidence="2">CCMP1756</strain>
    </source>
</reference>
<proteinExistence type="predicted"/>
<feature type="compositionally biased region" description="Basic and acidic residues" evidence="1">
    <location>
        <begin position="81"/>
        <end position="93"/>
    </location>
</feature>
<organism evidence="2">
    <name type="scientific">Pelagomonas calceolata</name>
    <dbReference type="NCBI Taxonomy" id="35677"/>
    <lineage>
        <taxon>Eukaryota</taxon>
        <taxon>Sar</taxon>
        <taxon>Stramenopiles</taxon>
        <taxon>Ochrophyta</taxon>
        <taxon>Pelagophyceae</taxon>
        <taxon>Pelagomonadales</taxon>
        <taxon>Pelagomonadaceae</taxon>
        <taxon>Pelagomonas</taxon>
    </lineage>
</organism>
<name>A0A7S3ZU18_9STRA</name>
<dbReference type="AlphaFoldDB" id="A0A7S3ZU18"/>
<dbReference type="EMBL" id="HBIW01010766">
    <property type="protein sequence ID" value="CAE0693753.1"/>
    <property type="molecule type" value="Transcribed_RNA"/>
</dbReference>
<accession>A0A7S3ZU18</accession>
<sequence length="142" mass="16133">MAYRWTTRRPEVTAKAKARPARTADAQSRIDAARRQAATKRVEASLAARRAREETFRPRLNHQTSRSWEDVKPRLLAPSRRARDATRAPKRDDDLEACSFRPHLVAQCPAYIHAMADASRASKRAEPAPPPPPKPMFFHGRD</sequence>
<feature type="region of interest" description="Disordered" evidence="1">
    <location>
        <begin position="1"/>
        <end position="96"/>
    </location>
</feature>
<gene>
    <name evidence="2" type="ORF">PCAL00307_LOCUS9189</name>
</gene>
<evidence type="ECO:0000313" key="2">
    <source>
        <dbReference type="EMBL" id="CAE0693753.1"/>
    </source>
</evidence>
<evidence type="ECO:0000256" key="1">
    <source>
        <dbReference type="SAM" id="MobiDB-lite"/>
    </source>
</evidence>